<dbReference type="InterPro" id="IPR014851">
    <property type="entry name" value="BCS1_N"/>
</dbReference>
<dbReference type="STRING" id="1163406.A0A0L0MXV7"/>
<evidence type="ECO:0000256" key="1">
    <source>
        <dbReference type="SAM" id="Phobius"/>
    </source>
</evidence>
<organism evidence="3 4">
    <name type="scientific">Tolypocladium ophioglossoides (strain CBS 100239)</name>
    <name type="common">Snaketongue truffleclub</name>
    <name type="synonym">Elaphocordyceps ophioglossoides</name>
    <dbReference type="NCBI Taxonomy" id="1163406"/>
    <lineage>
        <taxon>Eukaryota</taxon>
        <taxon>Fungi</taxon>
        <taxon>Dikarya</taxon>
        <taxon>Ascomycota</taxon>
        <taxon>Pezizomycotina</taxon>
        <taxon>Sordariomycetes</taxon>
        <taxon>Hypocreomycetidae</taxon>
        <taxon>Hypocreales</taxon>
        <taxon>Ophiocordycipitaceae</taxon>
        <taxon>Tolypocladium</taxon>
    </lineage>
</organism>
<dbReference type="Proteomes" id="UP000036947">
    <property type="component" value="Unassembled WGS sequence"/>
</dbReference>
<comment type="caution">
    <text evidence="3">The sequence shown here is derived from an EMBL/GenBank/DDBJ whole genome shotgun (WGS) entry which is preliminary data.</text>
</comment>
<evidence type="ECO:0000313" key="4">
    <source>
        <dbReference type="Proteomes" id="UP000036947"/>
    </source>
</evidence>
<feature type="domain" description="BCS1 N-terminal" evidence="2">
    <location>
        <begin position="54"/>
        <end position="140"/>
    </location>
</feature>
<evidence type="ECO:0000259" key="2">
    <source>
        <dbReference type="Pfam" id="PF08740"/>
    </source>
</evidence>
<evidence type="ECO:0000313" key="3">
    <source>
        <dbReference type="EMBL" id="KND86596.1"/>
    </source>
</evidence>
<dbReference type="OrthoDB" id="10251412at2759"/>
<sequence length="140" mass="15979">MASATASLPWTWTMQSPSKPPTIMDVPFFRTSHVDIPQLLAWGLNSYAPLMFIFGLLAFLKTYTRQLRSLFGEYFTSTVHIKPSDEAYDMLLAWVSARGLDNTARSTIARVGTKSKHRDSQPIDTKKSLHFSPWNARFFF</sequence>
<name>A0A0L0MXV7_TOLOC</name>
<dbReference type="AlphaFoldDB" id="A0A0L0MXV7"/>
<gene>
    <name evidence="3" type="ORF">TOPH_08719</name>
</gene>
<dbReference type="Pfam" id="PF08740">
    <property type="entry name" value="BCS1_N"/>
    <property type="match status" value="1"/>
</dbReference>
<keyword evidence="1" id="KW-0812">Transmembrane</keyword>
<accession>A0A0L0MXV7</accession>
<reference evidence="3 4" key="1">
    <citation type="journal article" date="2015" name="BMC Genomics">
        <title>The genome of the truffle-parasite Tolypocladium ophioglossoides and the evolution of antifungal peptaibiotics.</title>
        <authorList>
            <person name="Quandt C.A."/>
            <person name="Bushley K.E."/>
            <person name="Spatafora J.W."/>
        </authorList>
    </citation>
    <scope>NUCLEOTIDE SEQUENCE [LARGE SCALE GENOMIC DNA]</scope>
    <source>
        <strain evidence="3 4">CBS 100239</strain>
    </source>
</reference>
<keyword evidence="1" id="KW-0472">Membrane</keyword>
<keyword evidence="1" id="KW-1133">Transmembrane helix</keyword>
<proteinExistence type="predicted"/>
<keyword evidence="4" id="KW-1185">Reference proteome</keyword>
<dbReference type="EMBL" id="LFRF01000052">
    <property type="protein sequence ID" value="KND86596.1"/>
    <property type="molecule type" value="Genomic_DNA"/>
</dbReference>
<protein>
    <recommendedName>
        <fullName evidence="2">BCS1 N-terminal domain-containing protein</fullName>
    </recommendedName>
</protein>
<feature type="transmembrane region" description="Helical" evidence="1">
    <location>
        <begin position="39"/>
        <end position="60"/>
    </location>
</feature>